<dbReference type="Gene3D" id="3.40.1390.10">
    <property type="entry name" value="MurE/MurF, N-terminal domain"/>
    <property type="match status" value="1"/>
</dbReference>
<sequence length="436" mass="49706">MKITDLKNINGLIKIIGTVSEDEISLSTNSKMPNDENLFVALKGDRFDAYNFIEDAISNKARAFVVTNEEGREEKLKSLYERDNELIFFLVNDSLKFLQEAAKFRIQEWKNKDGIVFGLTGSNGKTTTKEILFSLAKSFLNDAVVCTQGNLNNHIGVPLTIFSLKDEHKFAIIEMGTNHFGEIEALCEIAQPDFGYITNIGHAHTEFLENLDGVLKEKSALYRWVLKNGVKFYLNCEDAKLATLAQDDKVVLVNKEVVHPFESDIIKESYNQWNIQASAFILENIFSVSLAHELKSVRLPKNKRAQWIDVDKTKIYLDAYNANPTSMNLAIREFAKNVPSDKKVLFVLGDMNELGSETQKHHEDISNVLNSVNAKHAFFIGQYSQYYKNTFKGEAEIYKNLDDLCTKWLSVLNSYDYIFLKASRSLQLERLIDITM</sequence>
<evidence type="ECO:0000313" key="6">
    <source>
        <dbReference type="EMBL" id="RZF23133.1"/>
    </source>
</evidence>
<dbReference type="GO" id="GO:0016874">
    <property type="term" value="F:ligase activity"/>
    <property type="evidence" value="ECO:0007669"/>
    <property type="project" value="UniProtKB-KW"/>
</dbReference>
<dbReference type="Gene3D" id="3.40.1190.10">
    <property type="entry name" value="Mur-like, catalytic domain"/>
    <property type="match status" value="1"/>
</dbReference>
<dbReference type="PANTHER" id="PTHR43024:SF1">
    <property type="entry name" value="UDP-N-ACETYLMURAMOYL-TRIPEPTIDE--D-ALANYL-D-ALANINE LIGASE"/>
    <property type="match status" value="1"/>
</dbReference>
<evidence type="ECO:0000259" key="4">
    <source>
        <dbReference type="Pfam" id="PF02875"/>
    </source>
</evidence>
<dbReference type="Gene3D" id="3.90.190.20">
    <property type="entry name" value="Mur ligase, C-terminal domain"/>
    <property type="match status" value="1"/>
</dbReference>
<feature type="domain" description="Mur ligase C-terminal" evidence="4">
    <location>
        <begin position="304"/>
        <end position="424"/>
    </location>
</feature>
<keyword evidence="3" id="KW-0067">ATP-binding</keyword>
<gene>
    <name evidence="6" type="ORF">DAY19_05030</name>
</gene>
<dbReference type="Pfam" id="PF08245">
    <property type="entry name" value="Mur_ligase_M"/>
    <property type="match status" value="1"/>
</dbReference>
<dbReference type="InterPro" id="IPR013221">
    <property type="entry name" value="Mur_ligase_cen"/>
</dbReference>
<dbReference type="InterPro" id="IPR004101">
    <property type="entry name" value="Mur_ligase_C"/>
</dbReference>
<keyword evidence="1 6" id="KW-0436">Ligase</keyword>
<proteinExistence type="predicted"/>
<dbReference type="InterPro" id="IPR036615">
    <property type="entry name" value="Mur_ligase_C_dom_sf"/>
</dbReference>
<dbReference type="SUPFAM" id="SSF53244">
    <property type="entry name" value="MurD-like peptide ligases, peptide-binding domain"/>
    <property type="match status" value="1"/>
</dbReference>
<dbReference type="Pfam" id="PF02875">
    <property type="entry name" value="Mur_ligase_C"/>
    <property type="match status" value="1"/>
</dbReference>
<keyword evidence="7" id="KW-1185">Reference proteome</keyword>
<feature type="domain" description="Mur ligase central" evidence="5">
    <location>
        <begin position="120"/>
        <end position="256"/>
    </location>
</feature>
<name>A0ABY0ILV9_9BACT</name>
<dbReference type="SUPFAM" id="SSF63418">
    <property type="entry name" value="MurE/MurF N-terminal domain"/>
    <property type="match status" value="1"/>
</dbReference>
<comment type="caution">
    <text evidence="6">The sequence shown here is derived from an EMBL/GenBank/DDBJ whole genome shotgun (WGS) entry which is preliminary data.</text>
</comment>
<reference evidence="7" key="1">
    <citation type="journal article" date="2019" name="Int. J. Syst. Evol. Microbiol.">
        <title>Halobacteriovorax valvorus sp. nov., a novel prokaryotic predator isolated from coastal seawater of China.</title>
        <authorList>
            <person name="Chen M.-X."/>
        </authorList>
    </citation>
    <scope>NUCLEOTIDE SEQUENCE [LARGE SCALE GENOMIC DNA]</scope>
    <source>
        <strain evidence="7">BL9</strain>
    </source>
</reference>
<dbReference type="SUPFAM" id="SSF53623">
    <property type="entry name" value="MurD-like peptide ligases, catalytic domain"/>
    <property type="match status" value="1"/>
</dbReference>
<dbReference type="InterPro" id="IPR035911">
    <property type="entry name" value="MurE/MurF_N"/>
</dbReference>
<dbReference type="RefSeq" id="WP_114706080.1">
    <property type="nucleotide sequence ID" value="NZ_QDKL01000001.1"/>
</dbReference>
<dbReference type="InterPro" id="IPR036565">
    <property type="entry name" value="Mur-like_cat_sf"/>
</dbReference>
<dbReference type="EMBL" id="QDKL01000001">
    <property type="protein sequence ID" value="RZF23133.1"/>
    <property type="molecule type" value="Genomic_DNA"/>
</dbReference>
<organism evidence="6 7">
    <name type="scientific">Halobacteriovorax vibrionivorans</name>
    <dbReference type="NCBI Taxonomy" id="2152716"/>
    <lineage>
        <taxon>Bacteria</taxon>
        <taxon>Pseudomonadati</taxon>
        <taxon>Bdellovibrionota</taxon>
        <taxon>Bacteriovoracia</taxon>
        <taxon>Bacteriovoracales</taxon>
        <taxon>Halobacteriovoraceae</taxon>
        <taxon>Halobacteriovorax</taxon>
    </lineage>
</organism>
<dbReference type="InterPro" id="IPR051046">
    <property type="entry name" value="MurCDEF_CellWall_CoF430Synth"/>
</dbReference>
<dbReference type="PANTHER" id="PTHR43024">
    <property type="entry name" value="UDP-N-ACETYLMURAMOYL-TRIPEPTIDE--D-ALANYL-D-ALANINE LIGASE"/>
    <property type="match status" value="1"/>
</dbReference>
<protein>
    <submittedName>
        <fullName evidence="6">UDP-N-acetylmuramoyl-tripeptide--D-alanyl-D-alanine ligase</fullName>
    </submittedName>
</protein>
<dbReference type="Proteomes" id="UP000443582">
    <property type="component" value="Unassembled WGS sequence"/>
</dbReference>
<keyword evidence="2" id="KW-0547">Nucleotide-binding</keyword>
<evidence type="ECO:0000313" key="7">
    <source>
        <dbReference type="Proteomes" id="UP000443582"/>
    </source>
</evidence>
<evidence type="ECO:0000256" key="2">
    <source>
        <dbReference type="ARBA" id="ARBA00022741"/>
    </source>
</evidence>
<evidence type="ECO:0000256" key="1">
    <source>
        <dbReference type="ARBA" id="ARBA00022598"/>
    </source>
</evidence>
<accession>A0ABY0ILV9</accession>
<evidence type="ECO:0000259" key="5">
    <source>
        <dbReference type="Pfam" id="PF08245"/>
    </source>
</evidence>
<evidence type="ECO:0000256" key="3">
    <source>
        <dbReference type="ARBA" id="ARBA00022840"/>
    </source>
</evidence>